<dbReference type="InterPro" id="IPR007837">
    <property type="entry name" value="DinB"/>
</dbReference>
<keyword evidence="1" id="KW-0479">Metal-binding</keyword>
<dbReference type="SUPFAM" id="SSF109854">
    <property type="entry name" value="DinB/YfiT-like putative metalloenzymes"/>
    <property type="match status" value="1"/>
</dbReference>
<evidence type="ECO:0000313" key="2">
    <source>
        <dbReference type="EMBL" id="CAB4650438.1"/>
    </source>
</evidence>
<dbReference type="InterPro" id="IPR034660">
    <property type="entry name" value="DinB/YfiT-like"/>
</dbReference>
<organism evidence="2">
    <name type="scientific">freshwater metagenome</name>
    <dbReference type="NCBI Taxonomy" id="449393"/>
    <lineage>
        <taxon>unclassified sequences</taxon>
        <taxon>metagenomes</taxon>
        <taxon>ecological metagenomes</taxon>
    </lineage>
</organism>
<name>A0A6J6KN69_9ZZZZ</name>
<sequence length="173" mass="19410">MTITVARLLRHMAWANQETIKHLQTLPEESLKAYATNPEWFVAEIAHHIVDSADHYVLSITGQIAITGKDDPCIADIEKISDLARLAEQAAIADRMLVAAADLEDTWLDLENDNGKFQRLRSTVLSQAIHHATEHRAHIASALEAKGFEPINLDDISLWDYEVYETANGLRDK</sequence>
<dbReference type="EMBL" id="CAEZWL010000007">
    <property type="protein sequence ID" value="CAB4650438.1"/>
    <property type="molecule type" value="Genomic_DNA"/>
</dbReference>
<protein>
    <submittedName>
        <fullName evidence="2">Unannotated protein</fullName>
    </submittedName>
</protein>
<proteinExistence type="predicted"/>
<reference evidence="2" key="1">
    <citation type="submission" date="2020-05" db="EMBL/GenBank/DDBJ databases">
        <authorList>
            <person name="Chiriac C."/>
            <person name="Salcher M."/>
            <person name="Ghai R."/>
            <person name="Kavagutti S V."/>
        </authorList>
    </citation>
    <scope>NUCLEOTIDE SEQUENCE</scope>
</reference>
<dbReference type="Pfam" id="PF05163">
    <property type="entry name" value="DinB"/>
    <property type="match status" value="1"/>
</dbReference>
<gene>
    <name evidence="2" type="ORF">UFOPK2243_00451</name>
</gene>
<accession>A0A6J6KN69</accession>
<dbReference type="AlphaFoldDB" id="A0A6J6KN69"/>
<dbReference type="GO" id="GO:0046872">
    <property type="term" value="F:metal ion binding"/>
    <property type="evidence" value="ECO:0007669"/>
    <property type="project" value="UniProtKB-KW"/>
</dbReference>
<dbReference type="Gene3D" id="1.20.120.450">
    <property type="entry name" value="dinb family like domain"/>
    <property type="match status" value="1"/>
</dbReference>
<evidence type="ECO:0000256" key="1">
    <source>
        <dbReference type="ARBA" id="ARBA00022723"/>
    </source>
</evidence>